<evidence type="ECO:0000256" key="2">
    <source>
        <dbReference type="ARBA" id="ARBA00022630"/>
    </source>
</evidence>
<dbReference type="SUPFAM" id="SSF55424">
    <property type="entry name" value="FAD/NAD-linked reductases, dimerisation (C-terminal) domain"/>
    <property type="match status" value="1"/>
</dbReference>
<feature type="domain" description="FAD/NAD(P)-binding" evidence="5">
    <location>
        <begin position="4"/>
        <end position="302"/>
    </location>
</feature>
<evidence type="ECO:0000256" key="1">
    <source>
        <dbReference type="ARBA" id="ARBA00001974"/>
    </source>
</evidence>
<evidence type="ECO:0000313" key="7">
    <source>
        <dbReference type="EMBL" id="MTE15615.1"/>
    </source>
</evidence>
<dbReference type="GO" id="GO:0005737">
    <property type="term" value="C:cytoplasm"/>
    <property type="evidence" value="ECO:0007669"/>
    <property type="project" value="TreeGrafter"/>
</dbReference>
<dbReference type="EMBL" id="WMBB01000011">
    <property type="protein sequence ID" value="MTE15615.1"/>
    <property type="molecule type" value="Genomic_DNA"/>
</dbReference>
<keyword evidence="4" id="KW-0560">Oxidoreductase</keyword>
<dbReference type="SUPFAM" id="SSF51905">
    <property type="entry name" value="FAD/NAD(P)-binding domain"/>
    <property type="match status" value="1"/>
</dbReference>
<dbReference type="PANTHER" id="PTHR43557:SF2">
    <property type="entry name" value="RIESKE DOMAIN-CONTAINING PROTEIN-RELATED"/>
    <property type="match status" value="1"/>
</dbReference>
<dbReference type="InterPro" id="IPR016156">
    <property type="entry name" value="FAD/NAD-linked_Rdtase_dimer_sf"/>
</dbReference>
<protein>
    <submittedName>
        <fullName evidence="7">FAD-dependent oxidoreductase</fullName>
    </submittedName>
</protein>
<gene>
    <name evidence="7" type="ORF">GLP40_22945</name>
</gene>
<dbReference type="PRINTS" id="PR00411">
    <property type="entry name" value="PNDRDTASEI"/>
</dbReference>
<dbReference type="AlphaFoldDB" id="A0A6I3L508"/>
<comment type="caution">
    <text evidence="7">The sequence shown here is derived from an EMBL/GenBank/DDBJ whole genome shotgun (WGS) entry which is preliminary data.</text>
</comment>
<dbReference type="InterPro" id="IPR036188">
    <property type="entry name" value="FAD/NAD-bd_sf"/>
</dbReference>
<dbReference type="RefSeq" id="WP_328290547.1">
    <property type="nucleotide sequence ID" value="NZ_WMBB01000011.1"/>
</dbReference>
<evidence type="ECO:0000256" key="3">
    <source>
        <dbReference type="ARBA" id="ARBA00022827"/>
    </source>
</evidence>
<name>A0A6I3L508_9NOCA</name>
<dbReference type="Gene3D" id="3.30.390.30">
    <property type="match status" value="1"/>
</dbReference>
<comment type="cofactor">
    <cofactor evidence="1">
        <name>FAD</name>
        <dbReference type="ChEBI" id="CHEBI:57692"/>
    </cofactor>
</comment>
<feature type="domain" description="Reductase C-terminal" evidence="6">
    <location>
        <begin position="321"/>
        <end position="404"/>
    </location>
</feature>
<dbReference type="Proteomes" id="UP000432464">
    <property type="component" value="Unassembled WGS sequence"/>
</dbReference>
<evidence type="ECO:0000256" key="4">
    <source>
        <dbReference type="ARBA" id="ARBA00023002"/>
    </source>
</evidence>
<evidence type="ECO:0000313" key="8">
    <source>
        <dbReference type="Proteomes" id="UP000432464"/>
    </source>
</evidence>
<keyword evidence="2" id="KW-0285">Flavoprotein</keyword>
<keyword evidence="8" id="KW-1185">Reference proteome</keyword>
<evidence type="ECO:0000259" key="6">
    <source>
        <dbReference type="Pfam" id="PF14759"/>
    </source>
</evidence>
<dbReference type="PRINTS" id="PR00368">
    <property type="entry name" value="FADPNR"/>
</dbReference>
<proteinExistence type="predicted"/>
<dbReference type="InterPro" id="IPR028202">
    <property type="entry name" value="Reductase_C"/>
</dbReference>
<dbReference type="InterPro" id="IPR050446">
    <property type="entry name" value="FAD-oxidoreductase/Apoptosis"/>
</dbReference>
<dbReference type="GO" id="GO:0016651">
    <property type="term" value="F:oxidoreductase activity, acting on NAD(P)H"/>
    <property type="evidence" value="ECO:0007669"/>
    <property type="project" value="TreeGrafter"/>
</dbReference>
<dbReference type="Gene3D" id="3.50.50.60">
    <property type="entry name" value="FAD/NAD(P)-binding domain"/>
    <property type="match status" value="2"/>
</dbReference>
<organism evidence="7 8">
    <name type="scientific">Nocardia aurantiaca</name>
    <dbReference type="NCBI Taxonomy" id="2675850"/>
    <lineage>
        <taxon>Bacteria</taxon>
        <taxon>Bacillati</taxon>
        <taxon>Actinomycetota</taxon>
        <taxon>Actinomycetes</taxon>
        <taxon>Mycobacteriales</taxon>
        <taxon>Nocardiaceae</taxon>
        <taxon>Nocardia</taxon>
    </lineage>
</organism>
<dbReference type="Pfam" id="PF14759">
    <property type="entry name" value="Reductase_C"/>
    <property type="match status" value="1"/>
</dbReference>
<dbReference type="PANTHER" id="PTHR43557">
    <property type="entry name" value="APOPTOSIS-INDUCING FACTOR 1"/>
    <property type="match status" value="1"/>
</dbReference>
<dbReference type="Pfam" id="PF07992">
    <property type="entry name" value="Pyr_redox_2"/>
    <property type="match status" value="1"/>
</dbReference>
<sequence>MSGRIVIVGAGVAGATAARTLRTEGYTGEIVLLGAEPSLPYRRPMVSKELLAGTAEDRRTLLQPADFWHTHQIDLRIGTEVESIAPASGLVRLTDGTAIGYDTLLLATGARPRALPGTADAGASAIHTVRGRADAEALREAIQRGGSLLIVGAGLIGCEVAATARGLGAEVTVLDAGAAPLERVAPALVGDYIRKLHADNGVAIRTDVQLTHLAHDGMEVVAVAADDRTWLAASVLVAIGSVPDTSLAEAAGLAVGDGIRVDEHYRTSAPGVYAAGDAVSRFDPASGEYRREEHWNSAQAQGAAAARSMLGLPAAAAEVPWGWSLQYGRNVQFAGRIHADDELVVRGRVADGDATVLALRAGRPTGVVTIARPAEFRAAKDLIARGGRVDPAACLDESRPLTEALALSGQS</sequence>
<accession>A0A6I3L508</accession>
<reference evidence="7 8" key="1">
    <citation type="submission" date="2019-11" db="EMBL/GenBank/DDBJ databases">
        <title>Nocardia sp. nov. CT2-14 isolated from soil.</title>
        <authorList>
            <person name="Kanchanasin P."/>
            <person name="Tanasupawat S."/>
            <person name="Yuki M."/>
            <person name="Kudo T."/>
        </authorList>
    </citation>
    <scope>NUCLEOTIDE SEQUENCE [LARGE SCALE GENOMIC DNA]</scope>
    <source>
        <strain evidence="7 8">CT2-14</strain>
    </source>
</reference>
<keyword evidence="3" id="KW-0274">FAD</keyword>
<dbReference type="InterPro" id="IPR023753">
    <property type="entry name" value="FAD/NAD-binding_dom"/>
</dbReference>
<evidence type="ECO:0000259" key="5">
    <source>
        <dbReference type="Pfam" id="PF07992"/>
    </source>
</evidence>